<sequence>MAVVGLKMIKAALLDDTGKILSGEDGLSTDGLYSIDEKDMGSKTANITGLEGTLTKVSGNNKVMDAYVGPAAPSVALDINNLAFDVAQKMLGNVSDGTGGYLFAGSKPHVALLIETQTLDRKNSIYFGFANGNMTAASQNVATDTDTAQTREDDALTYTALAPVDGKTFVNANGDVQLVKRYFTGDEGFDEATMLAEVFGGYAAGTTGTTGTGATDSGK</sequence>
<proteinExistence type="predicted"/>
<dbReference type="RefSeq" id="WP_168924311.1">
    <property type="nucleotide sequence ID" value="NZ_JAAXLJ010000003.1"/>
</dbReference>
<reference evidence="1 2" key="1">
    <citation type="submission" date="2020-04" db="EMBL/GenBank/DDBJ databases">
        <title>A novel species of genus Lactobacillus that was isolated from fermented food Zha-chili.</title>
        <authorList>
            <person name="Zhang Z."/>
        </authorList>
    </citation>
    <scope>NUCLEOTIDE SEQUENCE [LARGE SCALE GENOMIC DNA]</scope>
    <source>
        <strain evidence="2">HBUAS51383</strain>
    </source>
</reference>
<protein>
    <submittedName>
        <fullName evidence="1">Phage tail protein</fullName>
    </submittedName>
</protein>
<evidence type="ECO:0000313" key="2">
    <source>
        <dbReference type="Proteomes" id="UP000763447"/>
    </source>
</evidence>
<comment type="caution">
    <text evidence="1">The sequence shown here is derived from an EMBL/GenBank/DDBJ whole genome shotgun (WGS) entry which is preliminary data.</text>
</comment>
<dbReference type="InterPro" id="IPR006724">
    <property type="entry name" value="Phage_TTP"/>
</dbReference>
<name>A0ABX1KWZ7_9LACO</name>
<organism evidence="1 2">
    <name type="scientific">Secundilactobacillus angelensis</name>
    <dbReference type="NCBI Taxonomy" id="2722706"/>
    <lineage>
        <taxon>Bacteria</taxon>
        <taxon>Bacillati</taxon>
        <taxon>Bacillota</taxon>
        <taxon>Bacilli</taxon>
        <taxon>Lactobacillales</taxon>
        <taxon>Lactobacillaceae</taxon>
        <taxon>Secundilactobacillus</taxon>
    </lineage>
</organism>
<evidence type="ECO:0000313" key="1">
    <source>
        <dbReference type="EMBL" id="NLR17685.1"/>
    </source>
</evidence>
<dbReference type="Pfam" id="PF04630">
    <property type="entry name" value="Phage_TTP_1"/>
    <property type="match status" value="1"/>
</dbReference>
<keyword evidence="2" id="KW-1185">Reference proteome</keyword>
<accession>A0ABX1KWZ7</accession>
<gene>
    <name evidence="1" type="ORF">HC026_01990</name>
</gene>
<dbReference type="Proteomes" id="UP000763447">
    <property type="component" value="Unassembled WGS sequence"/>
</dbReference>
<dbReference type="EMBL" id="JAAXLJ010000003">
    <property type="protein sequence ID" value="NLR17685.1"/>
    <property type="molecule type" value="Genomic_DNA"/>
</dbReference>